<gene>
    <name evidence="1" type="ORF">BCUN_0019</name>
</gene>
<name>A0A087B3C6_9BIFI</name>
<dbReference type="EMBL" id="JGYV01000001">
    <property type="protein sequence ID" value="KFI65526.1"/>
    <property type="molecule type" value="Genomic_DNA"/>
</dbReference>
<sequence length="436" mass="47862">MTLFACTACSLPVLPHAAQLDGIDIADVYAVAYLTPQASTSLPTDPGAMVFIYPDGSYRSVQNEGIDMADIDWTEHGLVFRDASHDFLMREHQTPQIWDNDKESPDMDAMVTLDSGTEVALYNGGYGADGEEYFEYVSVRSGDRESTHETKVDALTIGTAHCSTGLYGLQMIHDSGRHGDALVIAVSLWQWTDTQDYAGRKLAEYEGPTPNISLSDATACVGDEFLAITNYDITTVGRFADEPAIVSSSIEDSSVQTEPLENYLSELHEDNSFPDVPCRSFQALTKYNVRSGERTILPLHTEDGMPALVGEQESDVATADGLNYQNGSLYWVSGRGRIMKTDPQTGITQVINDEHAFDGFNSTKSIIAWFTEGFVDVWMSDGDHDVVPDIHIRRYALGTGQCVRDTVVKGLNGKLSLRLVDRGFAVNPKAKQLLNQ</sequence>
<proteinExistence type="predicted"/>
<reference evidence="1 2" key="1">
    <citation type="submission" date="2014-03" db="EMBL/GenBank/DDBJ databases">
        <title>Genomics of Bifidobacteria.</title>
        <authorList>
            <person name="Ventura M."/>
            <person name="Milani C."/>
            <person name="Lugli G.A."/>
        </authorList>
    </citation>
    <scope>NUCLEOTIDE SEQUENCE [LARGE SCALE GENOMIC DNA]</scope>
    <source>
        <strain evidence="1 2">LMG 10738</strain>
    </source>
</reference>
<evidence type="ECO:0000313" key="1">
    <source>
        <dbReference type="EMBL" id="KFI65526.1"/>
    </source>
</evidence>
<dbReference type="RefSeq" id="WP_152598027.1">
    <property type="nucleotide sequence ID" value="NZ_JGYV01000001.1"/>
</dbReference>
<dbReference type="Proteomes" id="UP000029067">
    <property type="component" value="Unassembled WGS sequence"/>
</dbReference>
<organism evidence="1 2">
    <name type="scientific">Bifidobacterium cuniculi</name>
    <dbReference type="NCBI Taxonomy" id="1688"/>
    <lineage>
        <taxon>Bacteria</taxon>
        <taxon>Bacillati</taxon>
        <taxon>Actinomycetota</taxon>
        <taxon>Actinomycetes</taxon>
        <taxon>Bifidobacteriales</taxon>
        <taxon>Bifidobacteriaceae</taxon>
        <taxon>Bifidobacterium</taxon>
    </lineage>
</organism>
<keyword evidence="2" id="KW-1185">Reference proteome</keyword>
<dbReference type="OrthoDB" id="3242480at2"/>
<comment type="caution">
    <text evidence="1">The sequence shown here is derived from an EMBL/GenBank/DDBJ whole genome shotgun (WGS) entry which is preliminary data.</text>
</comment>
<protein>
    <submittedName>
        <fullName evidence="1">Uncharacterized protein</fullName>
    </submittedName>
</protein>
<evidence type="ECO:0000313" key="2">
    <source>
        <dbReference type="Proteomes" id="UP000029067"/>
    </source>
</evidence>
<accession>A0A087B3C6</accession>
<dbReference type="AlphaFoldDB" id="A0A087B3C6"/>